<evidence type="ECO:0000256" key="3">
    <source>
        <dbReference type="PROSITE-ProRule" id="PRU01161"/>
    </source>
</evidence>
<evidence type="ECO:0000313" key="5">
    <source>
        <dbReference type="EMBL" id="QIA07714.1"/>
    </source>
</evidence>
<dbReference type="EMBL" id="CP048409">
    <property type="protein sequence ID" value="QIA07714.1"/>
    <property type="molecule type" value="Genomic_DNA"/>
</dbReference>
<evidence type="ECO:0000259" key="4">
    <source>
        <dbReference type="PROSITE" id="PS51635"/>
    </source>
</evidence>
<dbReference type="SUPFAM" id="SSF52151">
    <property type="entry name" value="FabD/lysophospholipase-like"/>
    <property type="match status" value="1"/>
</dbReference>
<proteinExistence type="inferred from homology"/>
<evidence type="ECO:0000256" key="2">
    <source>
        <dbReference type="ARBA" id="ARBA00023098"/>
    </source>
</evidence>
<dbReference type="PANTHER" id="PTHR32176:SF92">
    <property type="entry name" value="XYLOSE ISOMERASE"/>
    <property type="match status" value="1"/>
</dbReference>
<feature type="short sequence motif" description="GXSXG" evidence="3">
    <location>
        <begin position="47"/>
        <end position="51"/>
    </location>
</feature>
<dbReference type="GO" id="GO:0047372">
    <property type="term" value="F:monoacylglycerol lipase activity"/>
    <property type="evidence" value="ECO:0007669"/>
    <property type="project" value="TreeGrafter"/>
</dbReference>
<organism evidence="5 6">
    <name type="scientific">Draconibacterium halophilum</name>
    <dbReference type="NCBI Taxonomy" id="2706887"/>
    <lineage>
        <taxon>Bacteria</taxon>
        <taxon>Pseudomonadati</taxon>
        <taxon>Bacteroidota</taxon>
        <taxon>Bacteroidia</taxon>
        <taxon>Marinilabiliales</taxon>
        <taxon>Prolixibacteraceae</taxon>
        <taxon>Draconibacterium</taxon>
    </lineage>
</organism>
<evidence type="ECO:0000313" key="6">
    <source>
        <dbReference type="Proteomes" id="UP000474630"/>
    </source>
</evidence>
<keyword evidence="3" id="KW-0442">Lipid degradation</keyword>
<sequence length="334" mass="36963">MRILSIDGGGIRGIIPGQILVALEEKLKQQSNNEDAKIADYFDLIAGTSTGGILTCIYLCPSESDPLKAKFSASDAVDLYIENGDEIFDITLKQKIKSAGGVIDEKYSAKELEESLKDYLGDLKLSELIKPCLVTSYDLRRRKAHFFRQHSAKTDNANDFLVREVARATSAAPTYFETAKVKSISAIPYPLVDGGVFANNPSLCAYAEARNLKGKPKAKDMFILSLGTGKVEKPYYYKQAKDWGLVQWVKPIIDIMMSGVAETVDYQLAQIFDAVGKPNNYVRIDPDLRNASHEMDDASIENLKELKIAGQICSEENDALFNRVAKKLISMTPD</sequence>
<evidence type="ECO:0000256" key="1">
    <source>
        <dbReference type="ARBA" id="ARBA00010240"/>
    </source>
</evidence>
<reference evidence="5 6" key="1">
    <citation type="submission" date="2020-02" db="EMBL/GenBank/DDBJ databases">
        <title>Genome sequencing for Draconibacterium sp. strain M1.</title>
        <authorList>
            <person name="Park S.-J."/>
        </authorList>
    </citation>
    <scope>NUCLEOTIDE SEQUENCE [LARGE SCALE GENOMIC DNA]</scope>
    <source>
        <strain evidence="5 6">M1</strain>
    </source>
</reference>
<keyword evidence="2 3" id="KW-0443">Lipid metabolism</keyword>
<gene>
    <name evidence="5" type="ORF">G0Q07_08225</name>
</gene>
<protein>
    <submittedName>
        <fullName evidence="5">Patatin</fullName>
    </submittedName>
</protein>
<keyword evidence="3" id="KW-0378">Hydrolase</keyword>
<accession>A0A6C0RB97</accession>
<dbReference type="Pfam" id="PF01734">
    <property type="entry name" value="Patatin"/>
    <property type="match status" value="1"/>
</dbReference>
<dbReference type="PROSITE" id="PS51635">
    <property type="entry name" value="PNPLA"/>
    <property type="match status" value="1"/>
</dbReference>
<dbReference type="Gene3D" id="3.40.1090.10">
    <property type="entry name" value="Cytosolic phospholipase A2 catalytic domain"/>
    <property type="match status" value="1"/>
</dbReference>
<feature type="domain" description="PNPLA" evidence="4">
    <location>
        <begin position="4"/>
        <end position="206"/>
    </location>
</feature>
<dbReference type="PANTHER" id="PTHR32176">
    <property type="entry name" value="XYLOSE ISOMERASE"/>
    <property type="match status" value="1"/>
</dbReference>
<feature type="active site" description="Proton acceptor" evidence="3">
    <location>
        <position position="193"/>
    </location>
</feature>
<dbReference type="KEGG" id="drc:G0Q07_08225"/>
<dbReference type="RefSeq" id="WP_163345635.1">
    <property type="nucleotide sequence ID" value="NZ_CP048409.1"/>
</dbReference>
<dbReference type="GO" id="GO:0004620">
    <property type="term" value="F:phospholipase activity"/>
    <property type="evidence" value="ECO:0007669"/>
    <property type="project" value="TreeGrafter"/>
</dbReference>
<dbReference type="AlphaFoldDB" id="A0A6C0RB97"/>
<dbReference type="InterPro" id="IPR016035">
    <property type="entry name" value="Acyl_Trfase/lysoPLipase"/>
</dbReference>
<dbReference type="InterPro" id="IPR002641">
    <property type="entry name" value="PNPLA_dom"/>
</dbReference>
<feature type="short sequence motif" description="GXGXXG" evidence="3">
    <location>
        <begin position="8"/>
        <end position="13"/>
    </location>
</feature>
<feature type="short sequence motif" description="DGA/G" evidence="3">
    <location>
        <begin position="193"/>
        <end position="195"/>
    </location>
</feature>
<comment type="similarity">
    <text evidence="1">Belongs to the patatin family.</text>
</comment>
<keyword evidence="6" id="KW-1185">Reference proteome</keyword>
<feature type="active site" description="Nucleophile" evidence="3">
    <location>
        <position position="49"/>
    </location>
</feature>
<name>A0A6C0RB97_9BACT</name>
<dbReference type="GO" id="GO:0016042">
    <property type="term" value="P:lipid catabolic process"/>
    <property type="evidence" value="ECO:0007669"/>
    <property type="project" value="UniProtKB-UniRule"/>
</dbReference>
<dbReference type="Proteomes" id="UP000474630">
    <property type="component" value="Chromosome"/>
</dbReference>